<dbReference type="EMBL" id="JAAXKZ010000052">
    <property type="protein sequence ID" value="NMH92916.1"/>
    <property type="molecule type" value="Genomic_DNA"/>
</dbReference>
<gene>
    <name evidence="3" type="ORF">HF519_15325</name>
</gene>
<dbReference type="Pfam" id="PF04296">
    <property type="entry name" value="YlxR"/>
    <property type="match status" value="1"/>
</dbReference>
<dbReference type="PANTHER" id="PTHR34215:SF1">
    <property type="entry name" value="YLXR DOMAIN-CONTAINING PROTEIN"/>
    <property type="match status" value="1"/>
</dbReference>
<evidence type="ECO:0000256" key="1">
    <source>
        <dbReference type="SAM" id="MobiDB-lite"/>
    </source>
</evidence>
<dbReference type="CDD" id="cd00279">
    <property type="entry name" value="YlxR"/>
    <property type="match status" value="1"/>
</dbReference>
<evidence type="ECO:0000259" key="2">
    <source>
        <dbReference type="Pfam" id="PF04296"/>
    </source>
</evidence>
<dbReference type="AlphaFoldDB" id="A0A848DK60"/>
<dbReference type="InterPro" id="IPR037465">
    <property type="entry name" value="YlxR"/>
</dbReference>
<proteinExistence type="predicted"/>
<evidence type="ECO:0000313" key="3">
    <source>
        <dbReference type="EMBL" id="NMH92916.1"/>
    </source>
</evidence>
<sequence>MSHDALHSGPAHRQGSAPGSPSFGPGPRTGSEPVRTCIGCRSRAAAGGLLRVVVVDGVLTPDPRRRLPGRGAWLHPDLECLGRAERRSAFPRALRVRGPLDVSEVRSHLQPGCSTSGTEIGARETPGSVINGSKVDPS</sequence>
<protein>
    <submittedName>
        <fullName evidence="3">YlxR family protein</fullName>
    </submittedName>
</protein>
<keyword evidence="4" id="KW-1185">Reference proteome</keyword>
<name>A0A848DK60_9PSEU</name>
<dbReference type="Proteomes" id="UP000586918">
    <property type="component" value="Unassembled WGS sequence"/>
</dbReference>
<organism evidence="3 4">
    <name type="scientific">Pseudonocardia bannensis</name>
    <dbReference type="NCBI Taxonomy" id="630973"/>
    <lineage>
        <taxon>Bacteria</taxon>
        <taxon>Bacillati</taxon>
        <taxon>Actinomycetota</taxon>
        <taxon>Actinomycetes</taxon>
        <taxon>Pseudonocardiales</taxon>
        <taxon>Pseudonocardiaceae</taxon>
        <taxon>Pseudonocardia</taxon>
    </lineage>
</organism>
<dbReference type="InterPro" id="IPR035931">
    <property type="entry name" value="YlxR-like_sf"/>
</dbReference>
<accession>A0A848DK60</accession>
<feature type="region of interest" description="Disordered" evidence="1">
    <location>
        <begin position="1"/>
        <end position="35"/>
    </location>
</feature>
<dbReference type="InterPro" id="IPR007393">
    <property type="entry name" value="YlxR_dom"/>
</dbReference>
<feature type="compositionally biased region" description="Low complexity" evidence="1">
    <location>
        <begin position="15"/>
        <end position="31"/>
    </location>
</feature>
<dbReference type="Gene3D" id="3.30.1230.10">
    <property type="entry name" value="YlxR-like"/>
    <property type="match status" value="1"/>
</dbReference>
<reference evidence="3 4" key="1">
    <citation type="submission" date="2020-04" db="EMBL/GenBank/DDBJ databases">
        <authorList>
            <person name="Klaysubun C."/>
            <person name="Duangmal K."/>
            <person name="Lipun K."/>
        </authorList>
    </citation>
    <scope>NUCLEOTIDE SEQUENCE [LARGE SCALE GENOMIC DNA]</scope>
    <source>
        <strain evidence="3 4">DSM 45300</strain>
    </source>
</reference>
<dbReference type="SUPFAM" id="SSF64376">
    <property type="entry name" value="YlxR-like"/>
    <property type="match status" value="1"/>
</dbReference>
<evidence type="ECO:0000313" key="4">
    <source>
        <dbReference type="Proteomes" id="UP000586918"/>
    </source>
</evidence>
<comment type="caution">
    <text evidence="3">The sequence shown here is derived from an EMBL/GenBank/DDBJ whole genome shotgun (WGS) entry which is preliminary data.</text>
</comment>
<feature type="domain" description="YlxR" evidence="2">
    <location>
        <begin position="35"/>
        <end position="104"/>
    </location>
</feature>
<dbReference type="PANTHER" id="PTHR34215">
    <property type="entry name" value="BLL0784 PROTEIN"/>
    <property type="match status" value="1"/>
</dbReference>
<feature type="region of interest" description="Disordered" evidence="1">
    <location>
        <begin position="103"/>
        <end position="138"/>
    </location>
</feature>